<dbReference type="PANTHER" id="PTHR32243:SF18">
    <property type="entry name" value="INNER MEMBRANE ABC TRANSPORTER PERMEASE PROTEIN YCJP"/>
    <property type="match status" value="1"/>
</dbReference>
<evidence type="ECO:0000256" key="3">
    <source>
        <dbReference type="ARBA" id="ARBA00022475"/>
    </source>
</evidence>
<feature type="transmembrane region" description="Helical" evidence="7">
    <location>
        <begin position="181"/>
        <end position="204"/>
    </location>
</feature>
<sequence>MNEIRKNGWAYVLIAGFILVFNVPILLTLLNSLKTNQQIITQPPVWIFAPIIEHYERIFQDANFPVWFYLKNSILTSVFGTILTIMIAFPAAYTMARHNTGGEKYELWLLSTRMLPGAVFIIPTYVLFSVIGLVDSPLGLILIYLSFNLPLAIWIIRGFVRELPNEIDEAAGLDGASTFKIMTSVIFPMTAPGIIAVAVLTFAACWNEYFFSLVFSDLHATTFTVAGQRFMTGHAILWGEISSAVTVGIIPVIMVAFIFQRFMVKGLSMGAVK</sequence>
<protein>
    <submittedName>
        <fullName evidence="9">ABC transporter permease subunit</fullName>
    </submittedName>
</protein>
<name>A0A7X3CUD0_9BACL</name>
<comment type="subcellular location">
    <subcellularLocation>
        <location evidence="1 7">Cell membrane</location>
        <topology evidence="1 7">Multi-pass membrane protein</topology>
    </subcellularLocation>
</comment>
<organism evidence="9 10">
    <name type="scientific">Paenibacillus validus</name>
    <dbReference type="NCBI Taxonomy" id="44253"/>
    <lineage>
        <taxon>Bacteria</taxon>
        <taxon>Bacillati</taxon>
        <taxon>Bacillota</taxon>
        <taxon>Bacilli</taxon>
        <taxon>Bacillales</taxon>
        <taxon>Paenibacillaceae</taxon>
        <taxon>Paenibacillus</taxon>
    </lineage>
</organism>
<evidence type="ECO:0000256" key="5">
    <source>
        <dbReference type="ARBA" id="ARBA00022989"/>
    </source>
</evidence>
<feature type="domain" description="ABC transmembrane type-1" evidence="8">
    <location>
        <begin position="70"/>
        <end position="259"/>
    </location>
</feature>
<reference evidence="9 10" key="1">
    <citation type="submission" date="2019-11" db="EMBL/GenBank/DDBJ databases">
        <title>Draft genome sequences of five Paenibacillus species of dairy origin.</title>
        <authorList>
            <person name="Olajide A.M."/>
            <person name="Chen S."/>
            <person name="Lapointe G."/>
        </authorList>
    </citation>
    <scope>NUCLEOTIDE SEQUENCE [LARGE SCALE GENOMIC DNA]</scope>
    <source>
        <strain evidence="9 10">2CS3</strain>
    </source>
</reference>
<keyword evidence="5 7" id="KW-1133">Transmembrane helix</keyword>
<evidence type="ECO:0000259" key="8">
    <source>
        <dbReference type="PROSITE" id="PS50928"/>
    </source>
</evidence>
<dbReference type="PROSITE" id="PS50928">
    <property type="entry name" value="ABC_TM1"/>
    <property type="match status" value="1"/>
</dbReference>
<feature type="transmembrane region" description="Helical" evidence="7">
    <location>
        <begin position="235"/>
        <end position="259"/>
    </location>
</feature>
<dbReference type="EMBL" id="WNZX01000012">
    <property type="protein sequence ID" value="MUG71979.1"/>
    <property type="molecule type" value="Genomic_DNA"/>
</dbReference>
<comment type="similarity">
    <text evidence="7">Belongs to the binding-protein-dependent transport system permease family.</text>
</comment>
<feature type="transmembrane region" description="Helical" evidence="7">
    <location>
        <begin position="114"/>
        <end position="134"/>
    </location>
</feature>
<keyword evidence="3" id="KW-1003">Cell membrane</keyword>
<dbReference type="InterPro" id="IPR050901">
    <property type="entry name" value="BP-dep_ABC_trans_perm"/>
</dbReference>
<evidence type="ECO:0000256" key="7">
    <source>
        <dbReference type="RuleBase" id="RU363032"/>
    </source>
</evidence>
<gene>
    <name evidence="9" type="ORF">GNP93_15010</name>
</gene>
<keyword evidence="4 7" id="KW-0812">Transmembrane</keyword>
<dbReference type="GO" id="GO:0005886">
    <property type="term" value="C:plasma membrane"/>
    <property type="evidence" value="ECO:0007669"/>
    <property type="project" value="UniProtKB-SubCell"/>
</dbReference>
<accession>A0A7X3CUD0</accession>
<dbReference type="SUPFAM" id="SSF161098">
    <property type="entry name" value="MetI-like"/>
    <property type="match status" value="1"/>
</dbReference>
<feature type="transmembrane region" description="Helical" evidence="7">
    <location>
        <begin position="74"/>
        <end position="93"/>
    </location>
</feature>
<evidence type="ECO:0000313" key="10">
    <source>
        <dbReference type="Proteomes" id="UP000450917"/>
    </source>
</evidence>
<keyword evidence="10" id="KW-1185">Reference proteome</keyword>
<dbReference type="PANTHER" id="PTHR32243">
    <property type="entry name" value="MALTOSE TRANSPORT SYSTEM PERMEASE-RELATED"/>
    <property type="match status" value="1"/>
</dbReference>
<dbReference type="GO" id="GO:0055085">
    <property type="term" value="P:transmembrane transport"/>
    <property type="evidence" value="ECO:0007669"/>
    <property type="project" value="InterPro"/>
</dbReference>
<evidence type="ECO:0000313" key="9">
    <source>
        <dbReference type="EMBL" id="MUG71979.1"/>
    </source>
</evidence>
<dbReference type="InterPro" id="IPR000515">
    <property type="entry name" value="MetI-like"/>
</dbReference>
<dbReference type="CDD" id="cd06261">
    <property type="entry name" value="TM_PBP2"/>
    <property type="match status" value="1"/>
</dbReference>
<evidence type="ECO:0000256" key="1">
    <source>
        <dbReference type="ARBA" id="ARBA00004651"/>
    </source>
</evidence>
<keyword evidence="2 7" id="KW-0813">Transport</keyword>
<dbReference type="Gene3D" id="1.10.3720.10">
    <property type="entry name" value="MetI-like"/>
    <property type="match status" value="1"/>
</dbReference>
<dbReference type="InterPro" id="IPR035906">
    <property type="entry name" value="MetI-like_sf"/>
</dbReference>
<feature type="transmembrane region" description="Helical" evidence="7">
    <location>
        <begin position="140"/>
        <end position="160"/>
    </location>
</feature>
<proteinExistence type="inferred from homology"/>
<evidence type="ECO:0000256" key="4">
    <source>
        <dbReference type="ARBA" id="ARBA00022692"/>
    </source>
</evidence>
<comment type="caution">
    <text evidence="9">The sequence shown here is derived from an EMBL/GenBank/DDBJ whole genome shotgun (WGS) entry which is preliminary data.</text>
</comment>
<evidence type="ECO:0000256" key="2">
    <source>
        <dbReference type="ARBA" id="ARBA00022448"/>
    </source>
</evidence>
<dbReference type="Proteomes" id="UP000450917">
    <property type="component" value="Unassembled WGS sequence"/>
</dbReference>
<keyword evidence="6 7" id="KW-0472">Membrane</keyword>
<feature type="transmembrane region" description="Helical" evidence="7">
    <location>
        <begin position="9"/>
        <end position="30"/>
    </location>
</feature>
<evidence type="ECO:0000256" key="6">
    <source>
        <dbReference type="ARBA" id="ARBA00023136"/>
    </source>
</evidence>
<dbReference type="RefSeq" id="WP_054799098.1">
    <property type="nucleotide sequence ID" value="NZ_JARTHJ010000006.1"/>
</dbReference>
<dbReference type="AlphaFoldDB" id="A0A7X3CUD0"/>
<dbReference type="Pfam" id="PF00528">
    <property type="entry name" value="BPD_transp_1"/>
    <property type="match status" value="1"/>
</dbReference>